<dbReference type="GO" id="GO:0016810">
    <property type="term" value="F:hydrolase activity, acting on carbon-nitrogen (but not peptide) bonds"/>
    <property type="evidence" value="ECO:0007669"/>
    <property type="project" value="InterPro"/>
</dbReference>
<dbReference type="CDD" id="cd10929">
    <property type="entry name" value="CE4_u5"/>
    <property type="match status" value="1"/>
</dbReference>
<dbReference type="AlphaFoldDB" id="A0A1X9YTF1"/>
<proteinExistence type="predicted"/>
<dbReference type="OrthoDB" id="7836272at2"/>
<dbReference type="InterPro" id="IPR002509">
    <property type="entry name" value="NODB_dom"/>
</dbReference>
<dbReference type="Gene3D" id="3.20.20.370">
    <property type="entry name" value="Glycoside hydrolase/deacetylase"/>
    <property type="match status" value="1"/>
</dbReference>
<protein>
    <submittedName>
        <fullName evidence="2">Polysaccharide deacetylase</fullName>
    </submittedName>
</protein>
<sequence length="325" mass="38030">MQNIPVFTISLDFELYWGIFDKVPLKDRYQYFENTRKVIPQMLHLFEQEQVHVTWATVGMLFANDWPDWSALAPAEKPAYSNKKLSAYSQQELHGKAELEPYFFAPELVKKVADTPYQEMATHTFSHYYCKEPGQTVNQFRSDIRAAKHVAARIGAPMRSLVFPRNQYNQDYLKVCFEEGITSVRSNPKDWFWQDTVEDKFLNKVFRTGDGYLPLGQRASFPLSSLTKEPNLPLSIPASRFLRPVGSKSILNKLRLKRILSEMSEAAKRKECYHLWWHPHNFGGYPEQSMADLKVIIGHYKKLQKEYDMVSMTMQEIYEYVEGNR</sequence>
<dbReference type="STRING" id="709015.GCA_000472485_02502"/>
<evidence type="ECO:0000313" key="3">
    <source>
        <dbReference type="Proteomes" id="UP000266292"/>
    </source>
</evidence>
<gene>
    <name evidence="2" type="ORF">CA264_12355</name>
</gene>
<name>A0A1X9YTF1_9BACT</name>
<dbReference type="EMBL" id="CP021235">
    <property type="protein sequence ID" value="ARS36159.1"/>
    <property type="molecule type" value="Genomic_DNA"/>
</dbReference>
<keyword evidence="3" id="KW-1185">Reference proteome</keyword>
<dbReference type="Proteomes" id="UP000266292">
    <property type="component" value="Chromosome"/>
</dbReference>
<feature type="domain" description="NodB homology" evidence="1">
    <location>
        <begin position="24"/>
        <end position="182"/>
    </location>
</feature>
<reference evidence="3" key="1">
    <citation type="submission" date="2017-05" db="EMBL/GenBank/DDBJ databases">
        <authorList>
            <person name="Ray J."/>
            <person name="Price M."/>
            <person name="Deutschbauer A."/>
        </authorList>
    </citation>
    <scope>NUCLEOTIDE SEQUENCE [LARGE SCALE GENOMIC DNA]</scope>
    <source>
        <strain evidence="3">DSM 19842</strain>
    </source>
</reference>
<dbReference type="KEGG" id="pact:CA264_12355"/>
<dbReference type="SUPFAM" id="SSF88713">
    <property type="entry name" value="Glycoside hydrolase/deacetylase"/>
    <property type="match status" value="1"/>
</dbReference>
<evidence type="ECO:0000313" key="2">
    <source>
        <dbReference type="EMBL" id="ARS36159.1"/>
    </source>
</evidence>
<dbReference type="InterPro" id="IPR011330">
    <property type="entry name" value="Glyco_hydro/deAcase_b/a-brl"/>
</dbReference>
<evidence type="ECO:0000259" key="1">
    <source>
        <dbReference type="Pfam" id="PF01522"/>
    </source>
</evidence>
<dbReference type="RefSeq" id="WP_025607575.1">
    <property type="nucleotide sequence ID" value="NZ_CP021235.1"/>
</dbReference>
<dbReference type="Pfam" id="PF01522">
    <property type="entry name" value="Polysacc_deac_1"/>
    <property type="match status" value="1"/>
</dbReference>
<accession>A0A1X9YTF1</accession>
<organism evidence="2 3">
    <name type="scientific">Pontibacter actiniarum</name>
    <dbReference type="NCBI Taxonomy" id="323450"/>
    <lineage>
        <taxon>Bacteria</taxon>
        <taxon>Pseudomonadati</taxon>
        <taxon>Bacteroidota</taxon>
        <taxon>Cytophagia</taxon>
        <taxon>Cytophagales</taxon>
        <taxon>Hymenobacteraceae</taxon>
        <taxon>Pontibacter</taxon>
    </lineage>
</organism>
<dbReference type="GO" id="GO:0005975">
    <property type="term" value="P:carbohydrate metabolic process"/>
    <property type="evidence" value="ECO:0007669"/>
    <property type="project" value="InterPro"/>
</dbReference>